<organism evidence="8 9">
    <name type="scientific">Tetraodon nigroviridis</name>
    <name type="common">Spotted green pufferfish</name>
    <name type="synonym">Chelonodon nigroviridis</name>
    <dbReference type="NCBI Taxonomy" id="99883"/>
    <lineage>
        <taxon>Eukaryota</taxon>
        <taxon>Metazoa</taxon>
        <taxon>Chordata</taxon>
        <taxon>Craniata</taxon>
        <taxon>Vertebrata</taxon>
        <taxon>Euteleostomi</taxon>
        <taxon>Actinopterygii</taxon>
        <taxon>Neopterygii</taxon>
        <taxon>Teleostei</taxon>
        <taxon>Neoteleostei</taxon>
        <taxon>Acanthomorphata</taxon>
        <taxon>Eupercaria</taxon>
        <taxon>Tetraodontiformes</taxon>
        <taxon>Tetradontoidea</taxon>
        <taxon>Tetraodontidae</taxon>
        <taxon>Tetraodon</taxon>
    </lineage>
</organism>
<comment type="subunit">
    <text evidence="2">Part of the tectonic-like complex (also named B9 complex).</text>
</comment>
<comment type="similarity">
    <text evidence="1">Belongs to the tectonic family.</text>
</comment>
<evidence type="ECO:0000256" key="4">
    <source>
        <dbReference type="ARBA" id="ARBA00022794"/>
    </source>
</evidence>
<proteinExistence type="inferred from homology"/>
<dbReference type="Proteomes" id="UP000007303">
    <property type="component" value="Unassembled WGS sequence"/>
</dbReference>
<accession>H3C2Z5</accession>
<feature type="domain" description="Tectonic-1-3 N-terminal" evidence="7">
    <location>
        <begin position="1"/>
        <end position="57"/>
    </location>
</feature>
<dbReference type="GO" id="GO:0060271">
    <property type="term" value="P:cilium assembly"/>
    <property type="evidence" value="ECO:0007669"/>
    <property type="project" value="TreeGrafter"/>
</dbReference>
<feature type="domain" description="Tectonic-1-3" evidence="6">
    <location>
        <begin position="287"/>
        <end position="450"/>
    </location>
</feature>
<dbReference type="OMA" id="KVQFGVN"/>
<keyword evidence="3" id="KW-0732">Signal</keyword>
<dbReference type="GO" id="GO:0007224">
    <property type="term" value="P:smoothened signaling pathway"/>
    <property type="evidence" value="ECO:0007669"/>
    <property type="project" value="TreeGrafter"/>
</dbReference>
<dbReference type="InterPro" id="IPR011677">
    <property type="entry name" value="TCTN1-3_dom"/>
</dbReference>
<evidence type="ECO:0000259" key="6">
    <source>
        <dbReference type="Pfam" id="PF07773"/>
    </source>
</evidence>
<reference evidence="8" key="2">
    <citation type="submission" date="2025-08" db="UniProtKB">
        <authorList>
            <consortium name="Ensembl"/>
        </authorList>
    </citation>
    <scope>IDENTIFICATION</scope>
</reference>
<dbReference type="GeneTree" id="ENSGT00570000079101"/>
<dbReference type="AlphaFoldDB" id="H3C2Z5"/>
<protein>
    <submittedName>
        <fullName evidence="8">Uncharacterized protein</fullName>
    </submittedName>
</protein>
<reference evidence="8" key="3">
    <citation type="submission" date="2025-09" db="UniProtKB">
        <authorList>
            <consortium name="Ensembl"/>
        </authorList>
    </citation>
    <scope>IDENTIFICATION</scope>
</reference>
<evidence type="ECO:0000256" key="3">
    <source>
        <dbReference type="ARBA" id="ARBA00022729"/>
    </source>
</evidence>
<dbReference type="InParanoid" id="H3C2Z5"/>
<evidence type="ECO:0000313" key="8">
    <source>
        <dbReference type="Ensembl" id="ENSTNIP00000002613.1"/>
    </source>
</evidence>
<dbReference type="InterPro" id="IPR040354">
    <property type="entry name" value="TCTN1-3"/>
</dbReference>
<name>H3C2Z5_TETNG</name>
<evidence type="ECO:0000256" key="2">
    <source>
        <dbReference type="ARBA" id="ARBA00011495"/>
    </source>
</evidence>
<keyword evidence="9" id="KW-1185">Reference proteome</keyword>
<dbReference type="Ensembl" id="ENSTNIT00000001966.1">
    <property type="protein sequence ID" value="ENSTNIP00000002613.1"/>
    <property type="gene ID" value="ENSTNIG00000001035.1"/>
</dbReference>
<feature type="domain" description="Tectonic-1-3" evidence="6">
    <location>
        <begin position="110"/>
        <end position="256"/>
    </location>
</feature>
<dbReference type="Pfam" id="PF25752">
    <property type="entry name" value="DUF1619_N"/>
    <property type="match status" value="1"/>
</dbReference>
<keyword evidence="5" id="KW-0325">Glycoprotein</keyword>
<keyword evidence="4" id="KW-0970">Cilium biogenesis/degradation</keyword>
<dbReference type="PANTHER" id="PTHR14611">
    <property type="entry name" value="TECTONIC FAMILY MEMBER"/>
    <property type="match status" value="1"/>
</dbReference>
<dbReference type="InterPro" id="IPR057724">
    <property type="entry name" value="TCTN1-3_N"/>
</dbReference>
<evidence type="ECO:0000256" key="1">
    <source>
        <dbReference type="ARBA" id="ARBA00007633"/>
    </source>
</evidence>
<evidence type="ECO:0000259" key="7">
    <source>
        <dbReference type="Pfam" id="PF25752"/>
    </source>
</evidence>
<reference evidence="9" key="1">
    <citation type="journal article" date="2004" name="Nature">
        <title>Genome duplication in the teleost fish Tetraodon nigroviridis reveals the early vertebrate proto-karyotype.</title>
        <authorList>
            <person name="Jaillon O."/>
            <person name="Aury J.-M."/>
            <person name="Brunet F."/>
            <person name="Petit J.-L."/>
            <person name="Stange-Thomann N."/>
            <person name="Mauceli E."/>
            <person name="Bouneau L."/>
            <person name="Fischer C."/>
            <person name="Ozouf-Costaz C."/>
            <person name="Bernot A."/>
            <person name="Nicaud S."/>
            <person name="Jaffe D."/>
            <person name="Fisher S."/>
            <person name="Lutfalla G."/>
            <person name="Dossat C."/>
            <person name="Segurens B."/>
            <person name="Dasilva C."/>
            <person name="Salanoubat M."/>
            <person name="Levy M."/>
            <person name="Boudet N."/>
            <person name="Castellano S."/>
            <person name="Anthouard V."/>
            <person name="Jubin C."/>
            <person name="Castelli V."/>
            <person name="Katinka M."/>
            <person name="Vacherie B."/>
            <person name="Biemont C."/>
            <person name="Skalli Z."/>
            <person name="Cattolico L."/>
            <person name="Poulain J."/>
            <person name="De Berardinis V."/>
            <person name="Cruaud C."/>
            <person name="Duprat S."/>
            <person name="Brottier P."/>
            <person name="Coutanceau J.-P."/>
            <person name="Gouzy J."/>
            <person name="Parra G."/>
            <person name="Lardier G."/>
            <person name="Chapple C."/>
            <person name="McKernan K.J."/>
            <person name="McEwan P."/>
            <person name="Bosak S."/>
            <person name="Kellis M."/>
            <person name="Volff J.-N."/>
            <person name="Guigo R."/>
            <person name="Zody M.C."/>
            <person name="Mesirov J."/>
            <person name="Lindblad-Toh K."/>
            <person name="Birren B."/>
            <person name="Nusbaum C."/>
            <person name="Kahn D."/>
            <person name="Robinson-Rechavi M."/>
            <person name="Laudet V."/>
            <person name="Schachter V."/>
            <person name="Quetier F."/>
            <person name="Saurin W."/>
            <person name="Scarpelli C."/>
            <person name="Wincker P."/>
            <person name="Lander E.S."/>
            <person name="Weissenbach J."/>
            <person name="Roest Crollius H."/>
        </authorList>
    </citation>
    <scope>NUCLEOTIDE SEQUENCE [LARGE SCALE GENOMIC DNA]</scope>
</reference>
<sequence length="510" mass="55654">CLCDLTPDFCDIDCCCDTADCNVANLSTLFTKCPQKPLSGVCVEKWLMFRANVDPALVTVTDSHFCINNEVTSVDDAPQSPPDLTGLPTLGASYHFSAPGPMSSAYSRNFYRVDDVLQTYFSDASVWGLLRQPAPAAGGTFCTNQNPAKFLRSVSSSCTRTITRQSCTTDPNLNAYSYFYDMSLVKIPVVELRPVSVLFQISVTPQSGWPEPSEQNGSCLNVVKKVEFIIGYTGRGELTYANLSVLLADVDLVSSRTRRPVLLIRIHSVFQLAADAPSSERLSAAVGLRIGSPVRTLSDGKMSPLTTLGLSQSGECSSDPSRRSPILFTFNTFTGCTVRLLPGDCSALRSQIYTILEGPKTAEVLAMSSGSQPAWTRVITQKCPSSAEETCASGCILPKALSIRVLWARQGPLDLPQNYILGAKYLFQCQRFQCPVSSPLILTTEVIFADTTRYPEPPRGEPQPKWKFPFGFFSRGMTELDGHFIVSGSGKVTWSLILSTVMLLTGLEFF</sequence>
<dbReference type="PANTHER" id="PTHR14611:SF4">
    <property type="entry name" value="TECTONIC-3"/>
    <property type="match status" value="1"/>
</dbReference>
<dbReference type="STRING" id="99883.ENSTNIP00000002613"/>
<evidence type="ECO:0000313" key="9">
    <source>
        <dbReference type="Proteomes" id="UP000007303"/>
    </source>
</evidence>
<dbReference type="Pfam" id="PF07773">
    <property type="entry name" value="TCTN_DUF1619"/>
    <property type="match status" value="2"/>
</dbReference>
<evidence type="ECO:0000256" key="5">
    <source>
        <dbReference type="ARBA" id="ARBA00023180"/>
    </source>
</evidence>